<dbReference type="SUPFAM" id="SSF56784">
    <property type="entry name" value="HAD-like"/>
    <property type="match status" value="1"/>
</dbReference>
<dbReference type="OrthoDB" id="417952at2759"/>
<evidence type="ECO:0000313" key="2">
    <source>
        <dbReference type="Proteomes" id="UP000247498"/>
    </source>
</evidence>
<dbReference type="Proteomes" id="UP000247498">
    <property type="component" value="Unassembled WGS sequence"/>
</dbReference>
<protein>
    <submittedName>
        <fullName evidence="1">Uncharacterized protein</fullName>
    </submittedName>
</protein>
<dbReference type="Gene3D" id="3.40.50.1000">
    <property type="entry name" value="HAD superfamily/HAD-like"/>
    <property type="match status" value="1"/>
</dbReference>
<dbReference type="InterPro" id="IPR023214">
    <property type="entry name" value="HAD_sf"/>
</dbReference>
<comment type="caution">
    <text evidence="1">The sequence shown here is derived from an EMBL/GenBank/DDBJ whole genome shotgun (WGS) entry which is preliminary data.</text>
</comment>
<organism evidence="1 2">
    <name type="scientific">Raphidocelis subcapitata</name>
    <dbReference type="NCBI Taxonomy" id="307507"/>
    <lineage>
        <taxon>Eukaryota</taxon>
        <taxon>Viridiplantae</taxon>
        <taxon>Chlorophyta</taxon>
        <taxon>core chlorophytes</taxon>
        <taxon>Chlorophyceae</taxon>
        <taxon>CS clade</taxon>
        <taxon>Sphaeropleales</taxon>
        <taxon>Selenastraceae</taxon>
        <taxon>Raphidocelis</taxon>
    </lineage>
</organism>
<dbReference type="InterPro" id="IPR036412">
    <property type="entry name" value="HAD-like_sf"/>
</dbReference>
<dbReference type="Pfam" id="PF00702">
    <property type="entry name" value="Hydrolase"/>
    <property type="match status" value="1"/>
</dbReference>
<sequence>MLASAPLSAWKHTCRARASLPRAAPAARALAVRQRQRQRRPGRGMAAAPRAGASDVFVLDFDGVLVDSEPEVSTSAFDAARDYWPAAFASADGAAKEAVLQGLRECRPVLVRGYESMVMARLLVERPGAAAGILGGWEELLPATLEAWGEDWLTLQRSFEEHRAGWLDRDRAGWLACNTPYPGVFEALAACEAPFYIASSKAAHRVAALATGVLGVPLAQDSPRLFCSLLPPNEKKVEALRAIEQRPVCEGARLHFVDDRLETLKAAVEAGLAGRWGLYLADWGYCTEEEKAEAAALPGVRRLALRDFLELLKWGLVAGVDDGCEPTEEEVRGGVK</sequence>
<keyword evidence="2" id="KW-1185">Reference proteome</keyword>
<accession>A0A2V0PHY8</accession>
<reference evidence="1 2" key="1">
    <citation type="journal article" date="2018" name="Sci. Rep.">
        <title>Raphidocelis subcapitata (=Pseudokirchneriella subcapitata) provides an insight into genome evolution and environmental adaptations in the Sphaeropleales.</title>
        <authorList>
            <person name="Suzuki S."/>
            <person name="Yamaguchi H."/>
            <person name="Nakajima N."/>
            <person name="Kawachi M."/>
        </authorList>
    </citation>
    <scope>NUCLEOTIDE SEQUENCE [LARGE SCALE GENOMIC DNA]</scope>
    <source>
        <strain evidence="1 2">NIES-35</strain>
    </source>
</reference>
<dbReference type="EMBL" id="BDRX01000157">
    <property type="protein sequence ID" value="GBF99414.1"/>
    <property type="molecule type" value="Genomic_DNA"/>
</dbReference>
<dbReference type="AlphaFoldDB" id="A0A2V0PHY8"/>
<dbReference type="InParanoid" id="A0A2V0PHY8"/>
<proteinExistence type="predicted"/>
<gene>
    <name evidence="1" type="ORF">Rsub_12246</name>
</gene>
<dbReference type="STRING" id="307507.A0A2V0PHY8"/>
<name>A0A2V0PHY8_9CHLO</name>
<evidence type="ECO:0000313" key="1">
    <source>
        <dbReference type="EMBL" id="GBF99414.1"/>
    </source>
</evidence>